<keyword evidence="2" id="KW-1185">Reference proteome</keyword>
<sequence>MKHSIKSKQKIDIHNMVVTVELQPENVTEQSAIKNTGSMTATDSEKELVENYLHFGLGLGEYSVLQLLDQTNNTFTLKIFV</sequence>
<evidence type="ECO:0000313" key="2">
    <source>
        <dbReference type="Proteomes" id="UP000216605"/>
    </source>
</evidence>
<protein>
    <submittedName>
        <fullName evidence="1">Uncharacterized protein</fullName>
    </submittedName>
</protein>
<evidence type="ECO:0000313" key="1">
    <source>
        <dbReference type="EMBL" id="OYQ49230.1"/>
    </source>
</evidence>
<accession>A0A256A7X9</accession>
<reference evidence="1 2" key="1">
    <citation type="submission" date="2017-07" db="EMBL/GenBank/DDBJ databases">
        <title>Flavobacterium cyanobacteriorum sp. nov., isolated from cyanobacterial aggregates in a eutrophic lake.</title>
        <authorList>
            <person name="Cai H."/>
        </authorList>
    </citation>
    <scope>NUCLEOTIDE SEQUENCE [LARGE SCALE GENOMIC DNA]</scope>
    <source>
        <strain evidence="1 2">TH021</strain>
    </source>
</reference>
<gene>
    <name evidence="1" type="ORF">CHU92_00415</name>
</gene>
<comment type="caution">
    <text evidence="1">The sequence shown here is derived from an EMBL/GenBank/DDBJ whole genome shotgun (WGS) entry which is preliminary data.</text>
</comment>
<organism evidence="1 2">
    <name type="scientific">Flavobacterium cyanobacteriorum</name>
    <dbReference type="NCBI Taxonomy" id="2022802"/>
    <lineage>
        <taxon>Bacteria</taxon>
        <taxon>Pseudomonadati</taxon>
        <taxon>Bacteroidota</taxon>
        <taxon>Flavobacteriia</taxon>
        <taxon>Flavobacteriales</taxon>
        <taxon>Flavobacteriaceae</taxon>
        <taxon>Flavobacterium</taxon>
    </lineage>
</organism>
<name>A0A256A7X9_9FLAO</name>
<dbReference type="OrthoDB" id="1494308at2"/>
<dbReference type="Proteomes" id="UP000216605">
    <property type="component" value="Unassembled WGS sequence"/>
</dbReference>
<dbReference type="RefSeq" id="WP_094411493.1">
    <property type="nucleotide sequence ID" value="NZ_NOXV01000046.1"/>
</dbReference>
<dbReference type="AlphaFoldDB" id="A0A256A7X9"/>
<dbReference type="EMBL" id="NOXV01000046">
    <property type="protein sequence ID" value="OYQ49230.1"/>
    <property type="molecule type" value="Genomic_DNA"/>
</dbReference>
<proteinExistence type="predicted"/>